<sequence length="224" mass="24038">MGAVDDVMSYLLELMSGQAPGTRVPSERELAQRLGIARTTVRTSVQHLVAAGLLTPRHGSGMFVAAPKAITYLDEPAGGPADDTGRRPFGYLVLDTREGTAGAELAGAIRVAAGEHTTEFRRLLVHDSAPVAIESAILAQSTIPDTTGAAFFDLLDRGRTISSSTISCELAAGEFSRVLRIPVAQPLLVVERVRRLPPAETPVYVRTCYRADRLMLRQRSATGR</sequence>
<reference evidence="5 6" key="1">
    <citation type="submission" date="2023-06" db="EMBL/GenBank/DDBJ databases">
        <authorList>
            <person name="Oyuntsetseg B."/>
            <person name="Kim S.B."/>
        </authorList>
    </citation>
    <scope>NUCLEOTIDE SEQUENCE [LARGE SCALE GENOMIC DNA]</scope>
    <source>
        <strain evidence="5 6">4-36</strain>
    </source>
</reference>
<evidence type="ECO:0000313" key="6">
    <source>
        <dbReference type="Proteomes" id="UP001239397"/>
    </source>
</evidence>
<dbReference type="PRINTS" id="PR00035">
    <property type="entry name" value="HTHGNTR"/>
</dbReference>
<gene>
    <name evidence="5" type="ORF">QRX60_29320</name>
</gene>
<dbReference type="EMBL" id="CP127295">
    <property type="protein sequence ID" value="WIX98166.1"/>
    <property type="molecule type" value="Genomic_DNA"/>
</dbReference>
<feature type="domain" description="HTH gntR-type" evidence="4">
    <location>
        <begin position="1"/>
        <end position="67"/>
    </location>
</feature>
<dbReference type="InterPro" id="IPR050679">
    <property type="entry name" value="Bact_HTH_transcr_reg"/>
</dbReference>
<keyword evidence="2" id="KW-0238">DNA-binding</keyword>
<dbReference type="PANTHER" id="PTHR44846:SF1">
    <property type="entry name" value="MANNOSYL-D-GLYCERATE TRANSPORT_METABOLISM SYSTEM REPRESSOR MNGR-RELATED"/>
    <property type="match status" value="1"/>
</dbReference>
<dbReference type="SMART" id="SM00866">
    <property type="entry name" value="UTRA"/>
    <property type="match status" value="1"/>
</dbReference>
<protein>
    <submittedName>
        <fullName evidence="5">GntR family transcriptional regulator</fullName>
    </submittedName>
</protein>
<evidence type="ECO:0000256" key="1">
    <source>
        <dbReference type="ARBA" id="ARBA00023015"/>
    </source>
</evidence>
<evidence type="ECO:0000256" key="2">
    <source>
        <dbReference type="ARBA" id="ARBA00023125"/>
    </source>
</evidence>
<dbReference type="Gene3D" id="1.10.10.10">
    <property type="entry name" value="Winged helix-like DNA-binding domain superfamily/Winged helix DNA-binding domain"/>
    <property type="match status" value="1"/>
</dbReference>
<dbReference type="InterPro" id="IPR000524">
    <property type="entry name" value="Tscrpt_reg_HTH_GntR"/>
</dbReference>
<dbReference type="SMART" id="SM00345">
    <property type="entry name" value="HTH_GNTR"/>
    <property type="match status" value="1"/>
</dbReference>
<name>A0A9Y2JIZ6_9PSEU</name>
<dbReference type="InterPro" id="IPR036388">
    <property type="entry name" value="WH-like_DNA-bd_sf"/>
</dbReference>
<dbReference type="AlphaFoldDB" id="A0A9Y2JIZ6"/>
<dbReference type="InterPro" id="IPR028978">
    <property type="entry name" value="Chorismate_lyase_/UTRA_dom_sf"/>
</dbReference>
<keyword evidence="1" id="KW-0805">Transcription regulation</keyword>
<dbReference type="CDD" id="cd07377">
    <property type="entry name" value="WHTH_GntR"/>
    <property type="match status" value="1"/>
</dbReference>
<dbReference type="InterPro" id="IPR036390">
    <property type="entry name" value="WH_DNA-bd_sf"/>
</dbReference>
<keyword evidence="6" id="KW-1185">Reference proteome</keyword>
<keyword evidence="3" id="KW-0804">Transcription</keyword>
<evidence type="ECO:0000259" key="4">
    <source>
        <dbReference type="PROSITE" id="PS50949"/>
    </source>
</evidence>
<dbReference type="GO" id="GO:0003677">
    <property type="term" value="F:DNA binding"/>
    <property type="evidence" value="ECO:0007669"/>
    <property type="project" value="UniProtKB-KW"/>
</dbReference>
<dbReference type="Proteomes" id="UP001239397">
    <property type="component" value="Chromosome"/>
</dbReference>
<dbReference type="PANTHER" id="PTHR44846">
    <property type="entry name" value="MANNOSYL-D-GLYCERATE TRANSPORT/METABOLISM SYSTEM REPRESSOR MNGR-RELATED"/>
    <property type="match status" value="1"/>
</dbReference>
<dbReference type="Pfam" id="PF00392">
    <property type="entry name" value="GntR"/>
    <property type="match status" value="1"/>
</dbReference>
<dbReference type="GO" id="GO:0003700">
    <property type="term" value="F:DNA-binding transcription factor activity"/>
    <property type="evidence" value="ECO:0007669"/>
    <property type="project" value="InterPro"/>
</dbReference>
<dbReference type="KEGG" id="amog:QRX60_29320"/>
<dbReference type="Gene3D" id="3.40.1410.10">
    <property type="entry name" value="Chorismate lyase-like"/>
    <property type="match status" value="1"/>
</dbReference>
<dbReference type="SUPFAM" id="SSF64288">
    <property type="entry name" value="Chorismate lyase-like"/>
    <property type="match status" value="1"/>
</dbReference>
<dbReference type="RefSeq" id="WP_285994651.1">
    <property type="nucleotide sequence ID" value="NZ_CP127295.1"/>
</dbReference>
<dbReference type="SUPFAM" id="SSF46785">
    <property type="entry name" value="Winged helix' DNA-binding domain"/>
    <property type="match status" value="1"/>
</dbReference>
<dbReference type="Pfam" id="PF07702">
    <property type="entry name" value="UTRA"/>
    <property type="match status" value="1"/>
</dbReference>
<evidence type="ECO:0000313" key="5">
    <source>
        <dbReference type="EMBL" id="WIX98166.1"/>
    </source>
</evidence>
<dbReference type="GO" id="GO:0045892">
    <property type="term" value="P:negative regulation of DNA-templated transcription"/>
    <property type="evidence" value="ECO:0007669"/>
    <property type="project" value="TreeGrafter"/>
</dbReference>
<organism evidence="5 6">
    <name type="scientific">Amycolatopsis mongoliensis</name>
    <dbReference type="NCBI Taxonomy" id="715475"/>
    <lineage>
        <taxon>Bacteria</taxon>
        <taxon>Bacillati</taxon>
        <taxon>Actinomycetota</taxon>
        <taxon>Actinomycetes</taxon>
        <taxon>Pseudonocardiales</taxon>
        <taxon>Pseudonocardiaceae</taxon>
        <taxon>Amycolatopsis</taxon>
    </lineage>
</organism>
<proteinExistence type="predicted"/>
<dbReference type="PROSITE" id="PS50949">
    <property type="entry name" value="HTH_GNTR"/>
    <property type="match status" value="1"/>
</dbReference>
<evidence type="ECO:0000256" key="3">
    <source>
        <dbReference type="ARBA" id="ARBA00023163"/>
    </source>
</evidence>
<dbReference type="InterPro" id="IPR011663">
    <property type="entry name" value="UTRA"/>
</dbReference>
<accession>A0A9Y2JIZ6</accession>